<name>A0A0L6VPT5_9BASI</name>
<dbReference type="Proteomes" id="UP000037035">
    <property type="component" value="Unassembled WGS sequence"/>
</dbReference>
<evidence type="ECO:0000256" key="9">
    <source>
        <dbReference type="ARBA" id="ARBA00022932"/>
    </source>
</evidence>
<accession>A0A0L6VPT5</accession>
<evidence type="ECO:0000256" key="5">
    <source>
        <dbReference type="ARBA" id="ARBA00022801"/>
    </source>
</evidence>
<evidence type="ECO:0000313" key="11">
    <source>
        <dbReference type="EMBL" id="KNZ62726.1"/>
    </source>
</evidence>
<dbReference type="SUPFAM" id="SSF53098">
    <property type="entry name" value="Ribonuclease H-like"/>
    <property type="match status" value="1"/>
</dbReference>
<protein>
    <recommendedName>
        <fullName evidence="13">Integrase catalytic domain-containing protein</fullName>
    </recommendedName>
</protein>
<dbReference type="PANTHER" id="PTHR42648">
    <property type="entry name" value="TRANSPOSASE, PUTATIVE-RELATED"/>
    <property type="match status" value="1"/>
</dbReference>
<dbReference type="InterPro" id="IPR012337">
    <property type="entry name" value="RNaseH-like_sf"/>
</dbReference>
<dbReference type="AlphaFoldDB" id="A0A0L6VPT5"/>
<evidence type="ECO:0000256" key="6">
    <source>
        <dbReference type="ARBA" id="ARBA00022842"/>
    </source>
</evidence>
<evidence type="ECO:0000313" key="12">
    <source>
        <dbReference type="Proteomes" id="UP000037035"/>
    </source>
</evidence>
<evidence type="ECO:0000256" key="2">
    <source>
        <dbReference type="ARBA" id="ARBA00022722"/>
    </source>
</evidence>
<dbReference type="OrthoDB" id="7691805at2759"/>
<keyword evidence="3" id="KW-0479">Metal-binding</keyword>
<evidence type="ECO:0008006" key="13">
    <source>
        <dbReference type="Google" id="ProtNLM"/>
    </source>
</evidence>
<dbReference type="GO" id="GO:0004519">
    <property type="term" value="F:endonuclease activity"/>
    <property type="evidence" value="ECO:0007669"/>
    <property type="project" value="UniProtKB-KW"/>
</dbReference>
<proteinExistence type="predicted"/>
<evidence type="ECO:0000256" key="3">
    <source>
        <dbReference type="ARBA" id="ARBA00022723"/>
    </source>
</evidence>
<sequence>MIICVGPCFANRTAARHTSVSYSGASAHIFNDSRFFEHLEMGNFETIKTGNQDATLPIRGRGSLHETLHSWSLTSGCHPSIQRIESFIPNTISKTERENFKCKCCILAKITKQQFKERSDTILTVVNNHSGYLAGFPLVEKDDTAEVLINLIKSEHQLRGYYPNIVCSDGGDEFRLISEPHHPEHDGRAERANSTFVESMRATINFSGIQKQFWHKILKSCCLALNQIPQKDEHSLPSEILHGKQFPPDLLKPIGTPVVTLDLNQVKGRNLDPKGEEGKLIGFNVVLRSY</sequence>
<dbReference type="InterPro" id="IPR036397">
    <property type="entry name" value="RNaseH_sf"/>
</dbReference>
<keyword evidence="10" id="KW-0233">DNA recombination</keyword>
<organism evidence="11 12">
    <name type="scientific">Puccinia sorghi</name>
    <dbReference type="NCBI Taxonomy" id="27349"/>
    <lineage>
        <taxon>Eukaryota</taxon>
        <taxon>Fungi</taxon>
        <taxon>Dikarya</taxon>
        <taxon>Basidiomycota</taxon>
        <taxon>Pucciniomycotina</taxon>
        <taxon>Pucciniomycetes</taxon>
        <taxon>Pucciniales</taxon>
        <taxon>Pucciniaceae</taxon>
        <taxon>Puccinia</taxon>
    </lineage>
</organism>
<dbReference type="GO" id="GO:0016787">
    <property type="term" value="F:hydrolase activity"/>
    <property type="evidence" value="ECO:0007669"/>
    <property type="project" value="UniProtKB-KW"/>
</dbReference>
<dbReference type="GO" id="GO:0015074">
    <property type="term" value="P:DNA integration"/>
    <property type="evidence" value="ECO:0007669"/>
    <property type="project" value="UniProtKB-KW"/>
</dbReference>
<dbReference type="GO" id="GO:0006310">
    <property type="term" value="P:DNA recombination"/>
    <property type="evidence" value="ECO:0007669"/>
    <property type="project" value="UniProtKB-KW"/>
</dbReference>
<dbReference type="VEuPathDB" id="FungiDB:VP01_1229g1"/>
<keyword evidence="9" id="KW-0808">Transferase</keyword>
<keyword evidence="12" id="KW-1185">Reference proteome</keyword>
<keyword evidence="4" id="KW-0255">Endonuclease</keyword>
<dbReference type="InterPro" id="IPR039537">
    <property type="entry name" value="Retrotran_Ty1/copia-like"/>
</dbReference>
<evidence type="ECO:0000256" key="7">
    <source>
        <dbReference type="ARBA" id="ARBA00022908"/>
    </source>
</evidence>
<evidence type="ECO:0000256" key="4">
    <source>
        <dbReference type="ARBA" id="ARBA00022759"/>
    </source>
</evidence>
<keyword evidence="7" id="KW-0229">DNA integration</keyword>
<dbReference type="GO" id="GO:0003887">
    <property type="term" value="F:DNA-directed DNA polymerase activity"/>
    <property type="evidence" value="ECO:0007669"/>
    <property type="project" value="UniProtKB-KW"/>
</dbReference>
<dbReference type="EMBL" id="LAVV01002554">
    <property type="protein sequence ID" value="KNZ62726.1"/>
    <property type="molecule type" value="Genomic_DNA"/>
</dbReference>
<evidence type="ECO:0000256" key="8">
    <source>
        <dbReference type="ARBA" id="ARBA00022918"/>
    </source>
</evidence>
<dbReference type="GO" id="GO:0046872">
    <property type="term" value="F:metal ion binding"/>
    <property type="evidence" value="ECO:0007669"/>
    <property type="project" value="UniProtKB-KW"/>
</dbReference>
<dbReference type="GO" id="GO:0003964">
    <property type="term" value="F:RNA-directed DNA polymerase activity"/>
    <property type="evidence" value="ECO:0007669"/>
    <property type="project" value="UniProtKB-KW"/>
</dbReference>
<keyword evidence="6" id="KW-0460">Magnesium</keyword>
<reference evidence="11 12" key="1">
    <citation type="submission" date="2015-08" db="EMBL/GenBank/DDBJ databases">
        <title>Next Generation Sequencing and Analysis of the Genome of Puccinia sorghi L Schw, the Causal Agent of Maize Common Rust.</title>
        <authorList>
            <person name="Rochi L."/>
            <person name="Burguener G."/>
            <person name="Darino M."/>
            <person name="Turjanski A."/>
            <person name="Kreff E."/>
            <person name="Dieguez M.J."/>
            <person name="Sacco F."/>
        </authorList>
    </citation>
    <scope>NUCLEOTIDE SEQUENCE [LARGE SCALE GENOMIC DNA]</scope>
    <source>
        <strain evidence="11 12">RO10H11247</strain>
    </source>
</reference>
<gene>
    <name evidence="11" type="ORF">VP01_1229g1</name>
</gene>
<dbReference type="PANTHER" id="PTHR42648:SF11">
    <property type="entry name" value="TRANSPOSON TY4-P GAG-POL POLYPROTEIN"/>
    <property type="match status" value="1"/>
</dbReference>
<dbReference type="Gene3D" id="3.30.420.10">
    <property type="entry name" value="Ribonuclease H-like superfamily/Ribonuclease H"/>
    <property type="match status" value="1"/>
</dbReference>
<comment type="caution">
    <text evidence="11">The sequence shown here is derived from an EMBL/GenBank/DDBJ whole genome shotgun (WGS) entry which is preliminary data.</text>
</comment>
<keyword evidence="1" id="KW-0548">Nucleotidyltransferase</keyword>
<keyword evidence="9" id="KW-0239">DNA-directed DNA polymerase</keyword>
<keyword evidence="5" id="KW-0378">Hydrolase</keyword>
<evidence type="ECO:0000256" key="10">
    <source>
        <dbReference type="ARBA" id="ARBA00023172"/>
    </source>
</evidence>
<dbReference type="GO" id="GO:0003676">
    <property type="term" value="F:nucleic acid binding"/>
    <property type="evidence" value="ECO:0007669"/>
    <property type="project" value="InterPro"/>
</dbReference>
<keyword evidence="8" id="KW-0695">RNA-directed DNA polymerase</keyword>
<evidence type="ECO:0000256" key="1">
    <source>
        <dbReference type="ARBA" id="ARBA00022695"/>
    </source>
</evidence>
<keyword evidence="2" id="KW-0540">Nuclease</keyword>